<keyword evidence="3" id="KW-0276">Fatty acid metabolism</keyword>
<feature type="domain" description="AMP-binding enzyme C-terminal" evidence="6">
    <location>
        <begin position="463"/>
        <end position="572"/>
    </location>
</feature>
<dbReference type="Gene3D" id="3.30.300.30">
    <property type="match status" value="1"/>
</dbReference>
<dbReference type="CDD" id="cd05931">
    <property type="entry name" value="FAAL"/>
    <property type="match status" value="1"/>
</dbReference>
<name>A0ABY3VDN6_9MYCO</name>
<evidence type="ECO:0000256" key="2">
    <source>
        <dbReference type="ARBA" id="ARBA00022598"/>
    </source>
</evidence>
<dbReference type="EMBL" id="CP092488">
    <property type="protein sequence ID" value="UMB67558.1"/>
    <property type="molecule type" value="Genomic_DNA"/>
</dbReference>
<evidence type="ECO:0000256" key="4">
    <source>
        <dbReference type="ARBA" id="ARBA00023098"/>
    </source>
</evidence>
<evidence type="ECO:0000259" key="6">
    <source>
        <dbReference type="Pfam" id="PF23024"/>
    </source>
</evidence>
<dbReference type="InterPro" id="IPR042099">
    <property type="entry name" value="ANL_N_sf"/>
</dbReference>
<dbReference type="NCBIfam" id="NF004509">
    <property type="entry name" value="PRK05850.1"/>
    <property type="match status" value="1"/>
</dbReference>
<dbReference type="Proteomes" id="UP001055336">
    <property type="component" value="Chromosome"/>
</dbReference>
<keyword evidence="2" id="KW-0436">Ligase</keyword>
<evidence type="ECO:0000256" key="3">
    <source>
        <dbReference type="ARBA" id="ARBA00022832"/>
    </source>
</evidence>
<dbReference type="Pfam" id="PF00501">
    <property type="entry name" value="AMP-binding"/>
    <property type="match status" value="1"/>
</dbReference>
<accession>A0ABY3VDN6</accession>
<evidence type="ECO:0000256" key="1">
    <source>
        <dbReference type="ARBA" id="ARBA00006432"/>
    </source>
</evidence>
<gene>
    <name evidence="7" type="ORF">MKK62_13605</name>
</gene>
<dbReference type="Gene3D" id="3.40.50.12780">
    <property type="entry name" value="N-terminal domain of ligase-like"/>
    <property type="match status" value="1"/>
</dbReference>
<dbReference type="PANTHER" id="PTHR22754">
    <property type="entry name" value="DISCO-INTERACTING PROTEIN 2 DIP2 -RELATED"/>
    <property type="match status" value="1"/>
</dbReference>
<dbReference type="InterPro" id="IPR025110">
    <property type="entry name" value="AMP-bd_C"/>
</dbReference>
<comment type="similarity">
    <text evidence="1">Belongs to the ATP-dependent AMP-binding enzyme family.</text>
</comment>
<dbReference type="InterPro" id="IPR040097">
    <property type="entry name" value="FAAL/FAAC"/>
</dbReference>
<keyword evidence="4" id="KW-0443">Lipid metabolism</keyword>
<reference evidence="7" key="1">
    <citation type="submission" date="2022-08" db="EMBL/GenBank/DDBJ databases">
        <title>Whole genome sequencing of non-tuberculosis mycobacteria type-strains.</title>
        <authorList>
            <person name="Igarashi Y."/>
            <person name="Osugi A."/>
            <person name="Mitarai S."/>
        </authorList>
    </citation>
    <scope>NUCLEOTIDE SEQUENCE</scope>
    <source>
        <strain evidence="7">DSM 45127</strain>
    </source>
</reference>
<dbReference type="InterPro" id="IPR000873">
    <property type="entry name" value="AMP-dep_synth/lig_dom"/>
</dbReference>
<dbReference type="InterPro" id="IPR045851">
    <property type="entry name" value="AMP-bd_C_sf"/>
</dbReference>
<proteinExistence type="inferred from homology"/>
<sequence length="577" mass="63016">MAELTIPDILRERASLQANEKAFTYIDYEQNWDGDSETITYSQLYRRSLNVAQEVRKHGATGDRAVIVAPQGLAYIDAFFGALQAGLIPVPLSVPLGGVVDERVNSVLLDAAPSVVLTTSDVAQGVAEYLTSHPDAGSAPVLVEVDRVDLEAKSQFRPSRKTRTETAYLQYTSGSTRAPAGVEITYKNLMANFEQMFADYFADRGAVSPPDTTFVSWLPFYHDMGLLIGVCVPLLAGHHAVLTSPVAFLARPARWLRLLGAYRHTFSAGPNFAFEVAARKTSDDELQGVDLSGVLGIINGSERVQPATLKRFNERFAPFNFPATAIRPSYGMAEATVYIVTRQPGEQHIVHFDSEGLSDGHAQRCENQDGTALVSYGVPRSPILRIVDPDTSVECGAATIGEIWVHGDNVATGYWRKPQETEYSFRAKLSDPSPGTPEGPWLRTGDLGFFHDDELFIIGRIKDLLIVYGRNHSPDDIEATIQLITRGRCVAISVPDDGIEKLVAIAELKDQARQDAAQQLASVKNDVTSAISTSHGLSIADLVLVPPGSIPITTSGKVRRRACVEQYQQDRFARLDA</sequence>
<evidence type="ECO:0000313" key="8">
    <source>
        <dbReference type="Proteomes" id="UP001055336"/>
    </source>
</evidence>
<keyword evidence="8" id="KW-1185">Reference proteome</keyword>
<feature type="domain" description="AMP-dependent synthetase/ligase" evidence="5">
    <location>
        <begin position="12"/>
        <end position="415"/>
    </location>
</feature>
<evidence type="ECO:0000259" key="5">
    <source>
        <dbReference type="Pfam" id="PF00501"/>
    </source>
</evidence>
<evidence type="ECO:0000313" key="7">
    <source>
        <dbReference type="EMBL" id="UMB67558.1"/>
    </source>
</evidence>
<dbReference type="SUPFAM" id="SSF56801">
    <property type="entry name" value="Acetyl-CoA synthetase-like"/>
    <property type="match status" value="1"/>
</dbReference>
<dbReference type="Pfam" id="PF23024">
    <property type="entry name" value="AMP-dom_DIP2-like"/>
    <property type="match status" value="1"/>
</dbReference>
<organism evidence="7 8">
    <name type="scientific">Mycobacterium paraterrae</name>
    <dbReference type="NCBI Taxonomy" id="577492"/>
    <lineage>
        <taxon>Bacteria</taxon>
        <taxon>Bacillati</taxon>
        <taxon>Actinomycetota</taxon>
        <taxon>Actinomycetes</taxon>
        <taxon>Mycobacteriales</taxon>
        <taxon>Mycobacteriaceae</taxon>
        <taxon>Mycobacterium</taxon>
    </lineage>
</organism>
<dbReference type="PANTHER" id="PTHR22754:SF32">
    <property type="entry name" value="DISCO-INTERACTING PROTEIN 2"/>
    <property type="match status" value="1"/>
</dbReference>
<protein>
    <submittedName>
        <fullName evidence="7">AMP-binding protein</fullName>
    </submittedName>
</protein>